<dbReference type="Gene3D" id="3.20.190.10">
    <property type="entry name" value="MutM-like, N-terminal"/>
    <property type="match status" value="1"/>
</dbReference>
<accession>V6TTR1</accession>
<dbReference type="PANTHER" id="PTHR22993">
    <property type="entry name" value="FORMAMIDOPYRIMIDINE-DNA GLYCOSYLASE"/>
    <property type="match status" value="1"/>
</dbReference>
<dbReference type="GO" id="GO:0019104">
    <property type="term" value="F:DNA N-glycosylase activity"/>
    <property type="evidence" value="ECO:0007669"/>
    <property type="project" value="TreeGrafter"/>
</dbReference>
<reference evidence="2" key="1">
    <citation type="submission" date="2012-02" db="EMBL/GenBank/DDBJ databases">
        <title>Genome sequencing of Giardia lamblia Genotypes A2 and B isolates (DH and GS) and comparative analysis with the genomes of Genotypes A1 and E (WB and Pig).</title>
        <authorList>
            <person name="Adam R."/>
            <person name="Dahlstrom E."/>
            <person name="Martens C."/>
            <person name="Bruno D."/>
            <person name="Barbian K."/>
            <person name="Porcella S.F."/>
            <person name="Nash T."/>
        </authorList>
    </citation>
    <scope>NUCLEOTIDE SEQUENCE</scope>
    <source>
        <strain evidence="2">GS</strain>
    </source>
</reference>
<dbReference type="GO" id="GO:0003906">
    <property type="term" value="F:DNA-(apurinic or apyrimidinic site) endonuclease activity"/>
    <property type="evidence" value="ECO:0007669"/>
    <property type="project" value="TreeGrafter"/>
</dbReference>
<dbReference type="GO" id="GO:0003676">
    <property type="term" value="F:nucleic acid binding"/>
    <property type="evidence" value="ECO:0007669"/>
    <property type="project" value="InterPro"/>
</dbReference>
<dbReference type="GO" id="GO:0006284">
    <property type="term" value="P:base-excision repair"/>
    <property type="evidence" value="ECO:0007669"/>
    <property type="project" value="TreeGrafter"/>
</dbReference>
<reference evidence="1 2" key="2">
    <citation type="journal article" date="2013" name="Genome Biol. Evol.">
        <title>Genome sequencing of Giardia lamblia genotypes A2 and B isolates (DH and GS) and comparative analysis with the genomes of genotypes A1 and E (WB and Pig).</title>
        <authorList>
            <person name="Adam R.D."/>
            <person name="Dahlstrom E.W."/>
            <person name="Martens C.A."/>
            <person name="Bruno D.P."/>
            <person name="Barbian K.D."/>
            <person name="Ricklefs S.M."/>
            <person name="Hernandez M.M."/>
            <person name="Narla N.P."/>
            <person name="Patel R.B."/>
            <person name="Porcella S.F."/>
            <person name="Nash T.E."/>
        </authorList>
    </citation>
    <scope>NUCLEOTIDE SEQUENCE [LARGE SCALE GENOMIC DNA]</scope>
    <source>
        <strain evidence="1 2">GS</strain>
    </source>
</reference>
<feature type="non-terminal residue" evidence="1">
    <location>
        <position position="1"/>
    </location>
</feature>
<gene>
    <name evidence="1" type="ORF">GSB_153345</name>
</gene>
<dbReference type="Gene3D" id="1.10.8.50">
    <property type="match status" value="1"/>
</dbReference>
<dbReference type="VEuPathDB" id="GiardiaDB:GL50803_00115464"/>
<dbReference type="Proteomes" id="UP000018040">
    <property type="component" value="Unassembled WGS sequence"/>
</dbReference>
<dbReference type="SUPFAM" id="SSF46946">
    <property type="entry name" value="S13-like H2TH domain"/>
    <property type="match status" value="1"/>
</dbReference>
<evidence type="ECO:0008006" key="3">
    <source>
        <dbReference type="Google" id="ProtNLM"/>
    </source>
</evidence>
<comment type="caution">
    <text evidence="1">The sequence shown here is derived from an EMBL/GenBank/DDBJ whole genome shotgun (WGS) entry which is preliminary data.</text>
</comment>
<proteinExistence type="predicted"/>
<dbReference type="InterPro" id="IPR035937">
    <property type="entry name" value="FPG_N"/>
</dbReference>
<name>V6TTR1_GIAIN</name>
<evidence type="ECO:0000313" key="2">
    <source>
        <dbReference type="Proteomes" id="UP000018040"/>
    </source>
</evidence>
<dbReference type="OrthoDB" id="6260718at2759"/>
<dbReference type="AlphaFoldDB" id="V6TTR1"/>
<dbReference type="VEuPathDB" id="GiardiaDB:QR46_2657"/>
<evidence type="ECO:0000313" key="1">
    <source>
        <dbReference type="EMBL" id="ESU42116.1"/>
    </source>
</evidence>
<protein>
    <recommendedName>
        <fullName evidence="3">DNA-(apurinic or apyrimidinic site) lyase</fullName>
    </recommendedName>
</protein>
<dbReference type="VEuPathDB" id="GiardiaDB:GL50581_309"/>
<dbReference type="PANTHER" id="PTHR22993:SF9">
    <property type="entry name" value="FORMAMIDOPYRIMIDINE-DNA GLYCOSYLASE"/>
    <property type="match status" value="1"/>
</dbReference>
<organism evidence="1 2">
    <name type="scientific">Giardia intestinalis</name>
    <name type="common">Giardia lamblia</name>
    <dbReference type="NCBI Taxonomy" id="5741"/>
    <lineage>
        <taxon>Eukaryota</taxon>
        <taxon>Metamonada</taxon>
        <taxon>Diplomonadida</taxon>
        <taxon>Hexamitidae</taxon>
        <taxon>Giardiinae</taxon>
        <taxon>Giardia</taxon>
    </lineage>
</organism>
<dbReference type="GO" id="GO:0005634">
    <property type="term" value="C:nucleus"/>
    <property type="evidence" value="ECO:0007669"/>
    <property type="project" value="TreeGrafter"/>
</dbReference>
<sequence length="488" mass="55244">VGGGAEKKFRRSSLSIFMPEHPEVRAFAERITLEAEYTIFTNISTSRACVYKALPPLFLDDSVKVEFTIKCEARGKQMRIDLARTTAPSTNKASSIFVRLNRRASDASETPYDLYKTTTSSHPWEHSEHAVALTIPTSIVIGLGLAGYVNTFLTPEEALKSDAHLLFEATDAVLAICSSRPETMYWQLGDFDMTRSPDPVTQYMDYVSKILSKLSHVPIGLDGIPVIPPKSLFSQPICRLLLSQELFNGVGNYLRAEIMHRLLLHPFTPSVYVFEELIHWIHSAIREVPRFYSTSSKWRSIAEKNITVIEDKCPLLPMVRRLCEEAYAVLDDHRLFSEWLLCYKKATSCIVDSAGREVWFFETLVTNRASNANESSDRAHSAEKIDLTASELILSSEPDIKRAAIHQLTASNTEHIILNSTESDAKASQPDILEYSHKDILRKRTLLDNFPVNFRNESTDRCQDKLVQKSTIQQIRNAQKFQEGLQPK</sequence>
<dbReference type="EMBL" id="AHHH01000095">
    <property type="protein sequence ID" value="ESU42116.1"/>
    <property type="molecule type" value="Genomic_DNA"/>
</dbReference>
<dbReference type="InterPro" id="IPR010979">
    <property type="entry name" value="Ribosomal_uS13-like_H2TH"/>
</dbReference>